<reference evidence="3 4" key="1">
    <citation type="submission" date="2024-04" db="EMBL/GenBank/DDBJ databases">
        <authorList>
            <consortium name="Genoscope - CEA"/>
            <person name="William W."/>
        </authorList>
    </citation>
    <scope>NUCLEOTIDE SEQUENCE [LARGE SCALE GENOMIC DNA]</scope>
</reference>
<organism evidence="3 4">
    <name type="scientific">Lymnaea stagnalis</name>
    <name type="common">Great pond snail</name>
    <name type="synonym">Helix stagnalis</name>
    <dbReference type="NCBI Taxonomy" id="6523"/>
    <lineage>
        <taxon>Eukaryota</taxon>
        <taxon>Metazoa</taxon>
        <taxon>Spiralia</taxon>
        <taxon>Lophotrochozoa</taxon>
        <taxon>Mollusca</taxon>
        <taxon>Gastropoda</taxon>
        <taxon>Heterobranchia</taxon>
        <taxon>Euthyneura</taxon>
        <taxon>Panpulmonata</taxon>
        <taxon>Hygrophila</taxon>
        <taxon>Lymnaeoidea</taxon>
        <taxon>Lymnaeidae</taxon>
        <taxon>Lymnaea</taxon>
    </lineage>
</organism>
<dbReference type="InterPro" id="IPR003607">
    <property type="entry name" value="HD/PDEase_dom"/>
</dbReference>
<evidence type="ECO:0000256" key="1">
    <source>
        <dbReference type="ARBA" id="ARBA00005776"/>
    </source>
</evidence>
<dbReference type="GO" id="GO:0051607">
    <property type="term" value="P:defense response to virus"/>
    <property type="evidence" value="ECO:0007669"/>
    <property type="project" value="TreeGrafter"/>
</dbReference>
<evidence type="ECO:0000313" key="3">
    <source>
        <dbReference type="EMBL" id="CAL1530672.1"/>
    </source>
</evidence>
<name>A0AAV2HB91_LYMST</name>
<dbReference type="Proteomes" id="UP001497497">
    <property type="component" value="Unassembled WGS sequence"/>
</dbReference>
<dbReference type="AlphaFoldDB" id="A0AAV2HB91"/>
<evidence type="ECO:0000259" key="2">
    <source>
        <dbReference type="SMART" id="SM00471"/>
    </source>
</evidence>
<sequence length="355" mass="41172">MAHDFLETSLETVLAEKFFRDYVSYPEFKDALEEIVARRSVGNKMKDILHLLTKEELLNEWNPQSSVDPIEIDIFLTRLDEKRRGFSAGKIFNDPIHGHMEIHPACVLIIDTLQFQRLRYIKQLGMCYFVFPGASHNRFEHSIGTCYLAGQFCRSLRENQPELGITDMDILCVEIAGLCHDLGQGPFSRLFVDRFLPSGNRQDASEKEYARKHKVPSAKMFDFLLEENPTVKGKLKDKYGIGPDEITFIKEQIDGPPVTGSTAWPYRGRKEHKAYLYEIVSNLRNGIDVCKWDYLARDCHHLGMPNNFDHRRYMKFARVIEESGEHQICLRDKGGRRFRQSCSTFKVWQNKGLNV</sequence>
<dbReference type="PANTHER" id="PTHR11373:SF4">
    <property type="entry name" value="DEOXYNUCLEOSIDE TRIPHOSPHATE TRIPHOSPHOHYDROLASE SAMHD1"/>
    <property type="match status" value="1"/>
</dbReference>
<evidence type="ECO:0000313" key="4">
    <source>
        <dbReference type="Proteomes" id="UP001497497"/>
    </source>
</evidence>
<dbReference type="Pfam" id="PF01966">
    <property type="entry name" value="HD"/>
    <property type="match status" value="1"/>
</dbReference>
<dbReference type="GO" id="GO:0008832">
    <property type="term" value="F:dGTPase activity"/>
    <property type="evidence" value="ECO:0007669"/>
    <property type="project" value="TreeGrafter"/>
</dbReference>
<proteinExistence type="inferred from homology"/>
<dbReference type="GO" id="GO:0005634">
    <property type="term" value="C:nucleus"/>
    <property type="evidence" value="ECO:0007669"/>
    <property type="project" value="TreeGrafter"/>
</dbReference>
<dbReference type="SUPFAM" id="SSF109604">
    <property type="entry name" value="HD-domain/PDEase-like"/>
    <property type="match status" value="1"/>
</dbReference>
<protein>
    <recommendedName>
        <fullName evidence="2">HD/PDEase domain-containing protein</fullName>
    </recommendedName>
</protein>
<dbReference type="Gene3D" id="1.10.3210.10">
    <property type="entry name" value="Hypothetical protein af1432"/>
    <property type="match status" value="1"/>
</dbReference>
<comment type="caution">
    <text evidence="3">The sequence shown here is derived from an EMBL/GenBank/DDBJ whole genome shotgun (WGS) entry which is preliminary data.</text>
</comment>
<dbReference type="GO" id="GO:0006203">
    <property type="term" value="P:dGTP catabolic process"/>
    <property type="evidence" value="ECO:0007669"/>
    <property type="project" value="TreeGrafter"/>
</dbReference>
<dbReference type="SMART" id="SM00471">
    <property type="entry name" value="HDc"/>
    <property type="match status" value="1"/>
</dbReference>
<dbReference type="GO" id="GO:0045088">
    <property type="term" value="P:regulation of innate immune response"/>
    <property type="evidence" value="ECO:0007669"/>
    <property type="project" value="TreeGrafter"/>
</dbReference>
<accession>A0AAV2HB91</accession>
<dbReference type="EMBL" id="CAXITT010000073">
    <property type="protein sequence ID" value="CAL1530672.1"/>
    <property type="molecule type" value="Genomic_DNA"/>
</dbReference>
<dbReference type="InterPro" id="IPR006674">
    <property type="entry name" value="HD_domain"/>
</dbReference>
<comment type="similarity">
    <text evidence="1">Belongs to the SAMHD1 family.</text>
</comment>
<dbReference type="PANTHER" id="PTHR11373">
    <property type="entry name" value="DEOXYNUCLEOSIDE TRIPHOSPHATE TRIPHOSPHOHYDROLASE"/>
    <property type="match status" value="1"/>
</dbReference>
<feature type="domain" description="HD/PDEase" evidence="2">
    <location>
        <begin position="134"/>
        <end position="304"/>
    </location>
</feature>
<keyword evidence="4" id="KW-1185">Reference proteome</keyword>
<dbReference type="CDD" id="cd00077">
    <property type="entry name" value="HDc"/>
    <property type="match status" value="1"/>
</dbReference>
<dbReference type="InterPro" id="IPR050135">
    <property type="entry name" value="dGTPase-like"/>
</dbReference>
<gene>
    <name evidence="3" type="ORF">GSLYS_00004797001</name>
</gene>